<dbReference type="PANTHER" id="PTHR11439">
    <property type="entry name" value="GAG-POL-RELATED RETROTRANSPOSON"/>
    <property type="match status" value="1"/>
</dbReference>
<feature type="region of interest" description="Disordered" evidence="2">
    <location>
        <begin position="785"/>
        <end position="813"/>
    </location>
</feature>
<dbReference type="InterPro" id="IPR013103">
    <property type="entry name" value="RVT_2"/>
</dbReference>
<dbReference type="PANTHER" id="PTHR11439:SF509">
    <property type="entry name" value="RNA-DIRECTED DNA POLYMERASE"/>
    <property type="match status" value="1"/>
</dbReference>
<feature type="coiled-coil region" evidence="1">
    <location>
        <begin position="1493"/>
        <end position="1527"/>
    </location>
</feature>
<evidence type="ECO:0000313" key="5">
    <source>
        <dbReference type="EMBL" id="GEU34282.1"/>
    </source>
</evidence>
<feature type="compositionally biased region" description="Basic residues" evidence="2">
    <location>
        <begin position="1762"/>
        <end position="1775"/>
    </location>
</feature>
<dbReference type="InterPro" id="IPR005162">
    <property type="entry name" value="Retrotrans_gag_dom"/>
</dbReference>
<evidence type="ECO:0000259" key="3">
    <source>
        <dbReference type="Pfam" id="PF03732"/>
    </source>
</evidence>
<feature type="region of interest" description="Disordered" evidence="2">
    <location>
        <begin position="239"/>
        <end position="266"/>
    </location>
</feature>
<dbReference type="CDD" id="cd09272">
    <property type="entry name" value="RNase_HI_RT_Ty1"/>
    <property type="match status" value="1"/>
</dbReference>
<dbReference type="Pfam" id="PF14223">
    <property type="entry name" value="Retrotran_gag_2"/>
    <property type="match status" value="1"/>
</dbReference>
<comment type="caution">
    <text evidence="5">The sequence shown here is derived from an EMBL/GenBank/DDBJ whole genome shotgun (WGS) entry which is preliminary data.</text>
</comment>
<reference evidence="5" key="1">
    <citation type="journal article" date="2019" name="Sci. Rep.">
        <title>Draft genome of Tanacetum cinerariifolium, the natural source of mosquito coil.</title>
        <authorList>
            <person name="Yamashiro T."/>
            <person name="Shiraishi A."/>
            <person name="Satake H."/>
            <person name="Nakayama K."/>
        </authorList>
    </citation>
    <scope>NUCLEOTIDE SEQUENCE</scope>
</reference>
<keyword evidence="1" id="KW-0175">Coiled coil</keyword>
<sequence>MTRSLTKELFIPFKDLERQFRSSRKHFKTLSLDGSRSPDFDLFSDREEYSKEEVAETMAKTMEQYMSKTRADYGSRVARPNIKDNNSFELKGQFLKELRDNTFSDSDHEDANKHIKKVLKIVDLFHIPNITIDQVMLRAFHMSRIRAASRWLRNKPSGSITTWEDLKTKFLSKYCPPDHTTKKMEEINNLHQEPDENLYQAWDQFKELLMKCPQHYFDKNAGDSLPSNKWLNTVKNGTMEHQGPEDVNNVKVPTTPKIAQSRKKGKPSKKLTTLNLVHLFKEGDIEQQLQDSTKGTTLLAPYISLRDKDLQDSKDLQVKMRIEQYFLMPDYSLWEVILNGDSPLPTRFVDGVVQPVAPATAEQRLVRKNELKAQSTLLMALPDKHQLKFNIHKDAKTLMEAIEKRFGRNKETNKVQKTLLKQQYEKFTGSSSESLDQIHDRLQKLISQLEILGDTLSQEDINLKFLRSLPTEWRTHTLIWRNKTYLEEQSLDDLFNSLKMYKNEMAMLIMRARRFLQRTGRNLEANGTTSIRFDMSKVKCYNYHRRGHFARECRSPKDTRRNVLIETQRRNVLVETQRRNVEEEPTNYVLMAFTSSSSSSSDNEVASYSKAYTKAYATLQSHYDKLTNNLQKSQFDVISYKIGLESVEARLLVYQKNETIFEEDIKVLKLDVMLRDNDLVELRKKFEKAEYERDNDEFISSDSDVSMPSSPVYNRYQSGEGYHVVPSPYTGTFMPHKPDLIFHDAPTVNETVLTTLPVEPKDESEGEPKHTQTAPSFVQPIKHVKTPRPSVKPVKHPTPDINLRKDIPKTRGHRHSRNIKACFVCKSLTYLIKDLLTKSRLVPLTATRLVTTAVPQPHVTRLRLAKNVVTKPNSPPRRTINIRPSPSHSNFPNKVTNAKASKVNAVKGNISYLSNFEAINGGYVAFGGNLKGGKITSKGEGGTIEEEVYVCQPLGFEDPDYPDKVYKVVKELYGLHQAPRAWYETLANYLLENGFQRRKIDHTLFIKRQKGDILLVQKNDGIFISQDKYVAEILKKFGLTDEKSASTPIDTEKPLLKDPDSKDVDVHTYRSIIGSLIYLTSSRPDIMFTVCACARFQVTQKVLHLHAVKRIFSNYTGASLDRKSTTGGCQFLGCRLISWQCKKQTVVATSLTKAEYVAAASYCAQLLRIQNQLLDYGGEIAELDADEDFTLEEVAAEVLKDDEIQGRQEESQVHVYHIDLKHADKVLSMHDDEPDPGDVIEQVKRKEKQDNSVLRYQALKRKPQTEAQARKNMMVYLKNMAGFKMDFFKVTMLELALIGSPQQEAIFNTVSLKLLLFGLTIDVAQLLLLGHKTFVSIKKLNDVVRLQALTYRKKMIITKDSIRQALLLDDVDSVDCLPNKEIFTELARIGYEKPSTKLTFYKAFFLAQWNLVRNVDSPFKFYMYPRFLQLMINAQVGDLSSHTTKYTSPALTQKVFANTRRVRKGFSGVDTPLFADMLVPQQAQDVEDAAEDEDNVNETFDTLTKQVANLEQDKIAQAIEITKLKQRVNHLEKKRQFKSLGLKRLRKEEIAELDADKDVTLEEVDAEVTKDADVQGRLEESQAKVYHLDLKHADKVLSMQETDEAEPAKVEEVIEVVIAAKLMTDVVTIAAATPIIFASVPKASAPRRIRGAIIQDPKKATTALVSVQSENEVVDQVKRKERQDNTIMRYQALKRKPVTEAHARKNMMVYLKNMARFKMNFFRGMTYTKIRPIFEKHYNLNQAFLERVEEEVTGQEKEVSKRKSKSSKQRATKKQKINEEVKELKTHLQIIPNDEDDVYTEATPLALKVLVVDYQIHHEHNKPFYKIISADGTHQLFLSFITLLMNFDREDLEIPWKLVQERFQSLEPKNFSDDFLLNTFKIMFEKPNVEASIWRDQRGRYGLAKVKSWKLFESCGVHIITFTTTQMILLVKRKYPLTRFTLEQMLNNVRLEVKEESEVSLELLRLMRRQQQEGYKPE</sequence>
<evidence type="ECO:0000259" key="4">
    <source>
        <dbReference type="Pfam" id="PF07727"/>
    </source>
</evidence>
<dbReference type="EMBL" id="BKCJ010000559">
    <property type="protein sequence ID" value="GEU34282.1"/>
    <property type="molecule type" value="Genomic_DNA"/>
</dbReference>
<dbReference type="SUPFAM" id="SSF57756">
    <property type="entry name" value="Retrovirus zinc finger-like domains"/>
    <property type="match status" value="1"/>
</dbReference>
<name>A0A6L2JC54_TANCI</name>
<dbReference type="Pfam" id="PF03732">
    <property type="entry name" value="Retrotrans_gag"/>
    <property type="match status" value="1"/>
</dbReference>
<feature type="compositionally biased region" description="Polar residues" evidence="2">
    <location>
        <begin position="882"/>
        <end position="891"/>
    </location>
</feature>
<feature type="region of interest" description="Disordered" evidence="2">
    <location>
        <begin position="1755"/>
        <end position="1775"/>
    </location>
</feature>
<accession>A0A6L2JC54</accession>
<dbReference type="Gene3D" id="4.10.60.10">
    <property type="entry name" value="Zinc finger, CCHC-type"/>
    <property type="match status" value="1"/>
</dbReference>
<protein>
    <recommendedName>
        <fullName evidence="6">Reverse transcriptase Ty1/copia-type domain-containing protein</fullName>
    </recommendedName>
</protein>
<proteinExistence type="predicted"/>
<evidence type="ECO:0000256" key="2">
    <source>
        <dbReference type="SAM" id="MobiDB-lite"/>
    </source>
</evidence>
<feature type="domain" description="Retrotransposon gag" evidence="3">
    <location>
        <begin position="145"/>
        <end position="221"/>
    </location>
</feature>
<feature type="region of interest" description="Disordered" evidence="2">
    <location>
        <begin position="871"/>
        <end position="891"/>
    </location>
</feature>
<dbReference type="Pfam" id="PF07727">
    <property type="entry name" value="RVT_2"/>
    <property type="match status" value="1"/>
</dbReference>
<dbReference type="GO" id="GO:0008270">
    <property type="term" value="F:zinc ion binding"/>
    <property type="evidence" value="ECO:0007669"/>
    <property type="project" value="InterPro"/>
</dbReference>
<organism evidence="5">
    <name type="scientific">Tanacetum cinerariifolium</name>
    <name type="common">Dalmatian daisy</name>
    <name type="synonym">Chrysanthemum cinerariifolium</name>
    <dbReference type="NCBI Taxonomy" id="118510"/>
    <lineage>
        <taxon>Eukaryota</taxon>
        <taxon>Viridiplantae</taxon>
        <taxon>Streptophyta</taxon>
        <taxon>Embryophyta</taxon>
        <taxon>Tracheophyta</taxon>
        <taxon>Spermatophyta</taxon>
        <taxon>Magnoliopsida</taxon>
        <taxon>eudicotyledons</taxon>
        <taxon>Gunneridae</taxon>
        <taxon>Pentapetalae</taxon>
        <taxon>asterids</taxon>
        <taxon>campanulids</taxon>
        <taxon>Asterales</taxon>
        <taxon>Asteraceae</taxon>
        <taxon>Asteroideae</taxon>
        <taxon>Anthemideae</taxon>
        <taxon>Anthemidinae</taxon>
        <taxon>Tanacetum</taxon>
    </lineage>
</organism>
<dbReference type="InterPro" id="IPR036875">
    <property type="entry name" value="Znf_CCHC_sf"/>
</dbReference>
<evidence type="ECO:0008006" key="6">
    <source>
        <dbReference type="Google" id="ProtNLM"/>
    </source>
</evidence>
<gene>
    <name evidence="5" type="ORF">Tci_006260</name>
</gene>
<feature type="domain" description="Reverse transcriptase Ty1/copia-type" evidence="4">
    <location>
        <begin position="942"/>
        <end position="1015"/>
    </location>
</feature>
<dbReference type="GO" id="GO:0003676">
    <property type="term" value="F:nucleic acid binding"/>
    <property type="evidence" value="ECO:0007669"/>
    <property type="project" value="InterPro"/>
</dbReference>
<evidence type="ECO:0000256" key="1">
    <source>
        <dbReference type="SAM" id="Coils"/>
    </source>
</evidence>